<dbReference type="Gene3D" id="3.30.70.260">
    <property type="match status" value="1"/>
</dbReference>
<evidence type="ECO:0000256" key="2">
    <source>
        <dbReference type="RuleBase" id="RU369043"/>
    </source>
</evidence>
<comment type="function">
    <text evidence="2">Binds amino acids.</text>
</comment>
<evidence type="ECO:0000313" key="4">
    <source>
        <dbReference type="EMBL" id="GFP85482.1"/>
    </source>
</evidence>
<name>A0A830BH48_9LAMI</name>
<dbReference type="EMBL" id="BMAC01000106">
    <property type="protein sequence ID" value="GFP85482.1"/>
    <property type="molecule type" value="Genomic_DNA"/>
</dbReference>
<dbReference type="PANTHER" id="PTHR31096:SF6">
    <property type="entry name" value="ACT DOMAIN-CONTAINING PROTEIN ACR8"/>
    <property type="match status" value="1"/>
</dbReference>
<evidence type="ECO:0000259" key="3">
    <source>
        <dbReference type="PROSITE" id="PS51671"/>
    </source>
</evidence>
<feature type="domain" description="ACT" evidence="3">
    <location>
        <begin position="114"/>
        <end position="163"/>
    </location>
</feature>
<evidence type="ECO:0000256" key="1">
    <source>
        <dbReference type="ARBA" id="ARBA00022737"/>
    </source>
</evidence>
<reference evidence="4" key="1">
    <citation type="submission" date="2020-07" db="EMBL/GenBank/DDBJ databases">
        <title>Ethylene signaling mediates host invasion by parasitic plants.</title>
        <authorList>
            <person name="Yoshida S."/>
        </authorList>
    </citation>
    <scope>NUCLEOTIDE SEQUENCE</scope>
    <source>
        <strain evidence="4">Okayama</strain>
    </source>
</reference>
<dbReference type="GO" id="GO:0016597">
    <property type="term" value="F:amino acid binding"/>
    <property type="evidence" value="ECO:0007669"/>
    <property type="project" value="UniProtKB-UniRule"/>
</dbReference>
<sequence>MMFAYRDYEQDPIVETCDVDLLVVSVQDYFKRDYSVVNVHCKDRTNLLYDVVCTLTDMEYVVFHATIDTSTDRASFEFFIKHMDGSPISSEGEKQRVILCLRVAIERRASQGVRLELCTSNRKGLLADVTRTFRENELNVTRVEISTATDMMLNIFYVTRPSS</sequence>
<dbReference type="OrthoDB" id="1716101at2759"/>
<protein>
    <recommendedName>
        <fullName evidence="2">ACT domain-containing protein ACR</fullName>
    </recommendedName>
    <alternativeName>
        <fullName evidence="2">Protein ACT DOMAIN REPEATS</fullName>
    </alternativeName>
</protein>
<keyword evidence="1 2" id="KW-0677">Repeat</keyword>
<proteinExistence type="predicted"/>
<comment type="caution">
    <text evidence="4">The sequence shown here is derived from an EMBL/GenBank/DDBJ whole genome shotgun (WGS) entry which is preliminary data.</text>
</comment>
<dbReference type="PANTHER" id="PTHR31096">
    <property type="entry name" value="ACT DOMAIN-CONTAINING PROTEIN ACR4-RELATED"/>
    <property type="match status" value="1"/>
</dbReference>
<dbReference type="Proteomes" id="UP000653305">
    <property type="component" value="Unassembled WGS sequence"/>
</dbReference>
<dbReference type="PROSITE" id="PS51671">
    <property type="entry name" value="ACT"/>
    <property type="match status" value="1"/>
</dbReference>
<dbReference type="InterPro" id="IPR040217">
    <property type="entry name" value="ACR1-12"/>
</dbReference>
<dbReference type="AlphaFoldDB" id="A0A830BH48"/>
<dbReference type="InterPro" id="IPR045865">
    <property type="entry name" value="ACT-like_dom_sf"/>
</dbReference>
<organism evidence="4 5">
    <name type="scientific">Phtheirospermum japonicum</name>
    <dbReference type="NCBI Taxonomy" id="374723"/>
    <lineage>
        <taxon>Eukaryota</taxon>
        <taxon>Viridiplantae</taxon>
        <taxon>Streptophyta</taxon>
        <taxon>Embryophyta</taxon>
        <taxon>Tracheophyta</taxon>
        <taxon>Spermatophyta</taxon>
        <taxon>Magnoliopsida</taxon>
        <taxon>eudicotyledons</taxon>
        <taxon>Gunneridae</taxon>
        <taxon>Pentapetalae</taxon>
        <taxon>asterids</taxon>
        <taxon>lamiids</taxon>
        <taxon>Lamiales</taxon>
        <taxon>Orobanchaceae</taxon>
        <taxon>Orobanchaceae incertae sedis</taxon>
        <taxon>Phtheirospermum</taxon>
    </lineage>
</organism>
<dbReference type="InterPro" id="IPR002912">
    <property type="entry name" value="ACT_dom"/>
</dbReference>
<dbReference type="Pfam" id="PF24931">
    <property type="entry name" value="ACT_ACR9_3rd"/>
    <property type="match status" value="1"/>
</dbReference>
<evidence type="ECO:0000313" key="5">
    <source>
        <dbReference type="Proteomes" id="UP000653305"/>
    </source>
</evidence>
<keyword evidence="5" id="KW-1185">Reference proteome</keyword>
<accession>A0A830BH48</accession>
<dbReference type="Pfam" id="PF01842">
    <property type="entry name" value="ACT"/>
    <property type="match status" value="1"/>
</dbReference>
<dbReference type="SUPFAM" id="SSF55021">
    <property type="entry name" value="ACT-like"/>
    <property type="match status" value="2"/>
</dbReference>
<gene>
    <name evidence="4" type="ORF">PHJA_000691900</name>
</gene>